<reference evidence="2 3" key="1">
    <citation type="journal article" date="2019" name="Sci. Rep.">
        <title>Orb-weaving spider Araneus ventricosus genome elucidates the spidroin gene catalogue.</title>
        <authorList>
            <person name="Kono N."/>
            <person name="Nakamura H."/>
            <person name="Ohtoshi R."/>
            <person name="Moran D.A.P."/>
            <person name="Shinohara A."/>
            <person name="Yoshida Y."/>
            <person name="Fujiwara M."/>
            <person name="Mori M."/>
            <person name="Tomita M."/>
            <person name="Arakawa K."/>
        </authorList>
    </citation>
    <scope>NUCLEOTIDE SEQUENCE [LARGE SCALE GENOMIC DNA]</scope>
</reference>
<sequence>MGEGECVGVSLGKSTRGTRSERWGRTHYPMGSVCP</sequence>
<feature type="non-terminal residue" evidence="2">
    <location>
        <position position="35"/>
    </location>
</feature>
<proteinExistence type="predicted"/>
<comment type="caution">
    <text evidence="2">The sequence shown here is derived from an EMBL/GenBank/DDBJ whole genome shotgun (WGS) entry which is preliminary data.</text>
</comment>
<evidence type="ECO:0000256" key="1">
    <source>
        <dbReference type="SAM" id="MobiDB-lite"/>
    </source>
</evidence>
<dbReference type="Proteomes" id="UP000499080">
    <property type="component" value="Unassembled WGS sequence"/>
</dbReference>
<feature type="region of interest" description="Disordered" evidence="1">
    <location>
        <begin position="1"/>
        <end position="35"/>
    </location>
</feature>
<organism evidence="2 3">
    <name type="scientific">Araneus ventricosus</name>
    <name type="common">Orbweaver spider</name>
    <name type="synonym">Epeira ventricosa</name>
    <dbReference type="NCBI Taxonomy" id="182803"/>
    <lineage>
        <taxon>Eukaryota</taxon>
        <taxon>Metazoa</taxon>
        <taxon>Ecdysozoa</taxon>
        <taxon>Arthropoda</taxon>
        <taxon>Chelicerata</taxon>
        <taxon>Arachnida</taxon>
        <taxon>Araneae</taxon>
        <taxon>Araneomorphae</taxon>
        <taxon>Entelegynae</taxon>
        <taxon>Araneoidea</taxon>
        <taxon>Araneidae</taxon>
        <taxon>Araneus</taxon>
    </lineage>
</organism>
<gene>
    <name evidence="2" type="ORF">AVEN_142000_1</name>
</gene>
<name>A0A4Y2NF83_ARAVE</name>
<dbReference type="EMBL" id="BGPR01127445">
    <property type="protein sequence ID" value="GBN37220.1"/>
    <property type="molecule type" value="Genomic_DNA"/>
</dbReference>
<evidence type="ECO:0000313" key="3">
    <source>
        <dbReference type="Proteomes" id="UP000499080"/>
    </source>
</evidence>
<accession>A0A4Y2NF83</accession>
<keyword evidence="3" id="KW-1185">Reference proteome</keyword>
<dbReference type="AlphaFoldDB" id="A0A4Y2NF83"/>
<evidence type="ECO:0000313" key="2">
    <source>
        <dbReference type="EMBL" id="GBN37220.1"/>
    </source>
</evidence>
<protein>
    <submittedName>
        <fullName evidence="2">Uncharacterized protein</fullName>
    </submittedName>
</protein>